<dbReference type="RefSeq" id="WP_050741487.1">
    <property type="nucleotide sequence ID" value="NZ_LGYO01000047.1"/>
</dbReference>
<sequence>MNELGIQKFEKLDTQIAELYKEISILSKKSPDSPINKFKLGFVNKLLSISNELLTKIHKPFDDFDLFDEDDLPTNSDIIMMLSQYIDSLASFKIENVKYASGIYFWIIDGKQSEIRTSNPSFRTRR</sequence>
<dbReference type="STRING" id="52689.AKG39_16385"/>
<accession>A0A0L6TWJ5</accession>
<organism evidence="1 2">
    <name type="scientific">Acetobacterium bakii</name>
    <dbReference type="NCBI Taxonomy" id="52689"/>
    <lineage>
        <taxon>Bacteria</taxon>
        <taxon>Bacillati</taxon>
        <taxon>Bacillota</taxon>
        <taxon>Clostridia</taxon>
        <taxon>Eubacteriales</taxon>
        <taxon>Eubacteriaceae</taxon>
        <taxon>Acetobacterium</taxon>
    </lineage>
</organism>
<dbReference type="EMBL" id="LGYO01000047">
    <property type="protein sequence ID" value="KNZ40646.1"/>
    <property type="molecule type" value="Genomic_DNA"/>
</dbReference>
<name>A0A0L6TWJ5_9FIRM</name>
<evidence type="ECO:0000313" key="1">
    <source>
        <dbReference type="EMBL" id="KNZ40646.1"/>
    </source>
</evidence>
<comment type="caution">
    <text evidence="1">The sequence shown here is derived from an EMBL/GenBank/DDBJ whole genome shotgun (WGS) entry which is preliminary data.</text>
</comment>
<dbReference type="AlphaFoldDB" id="A0A0L6TWJ5"/>
<proteinExistence type="predicted"/>
<dbReference type="Proteomes" id="UP000036873">
    <property type="component" value="Unassembled WGS sequence"/>
</dbReference>
<evidence type="ECO:0000313" key="2">
    <source>
        <dbReference type="Proteomes" id="UP000036873"/>
    </source>
</evidence>
<reference evidence="2" key="1">
    <citation type="submission" date="2015-07" db="EMBL/GenBank/DDBJ databases">
        <title>Draft genome sequence of Acetobacterium bakii DSM 8293, a potential psychrophilic chemical producer through syngas fermentation.</title>
        <authorList>
            <person name="Song Y."/>
            <person name="Hwang S."/>
            <person name="Cho B.-K."/>
        </authorList>
    </citation>
    <scope>NUCLEOTIDE SEQUENCE [LARGE SCALE GENOMIC DNA]</scope>
    <source>
        <strain evidence="2">DSM 8239</strain>
    </source>
</reference>
<gene>
    <name evidence="1" type="ORF">AKG39_16385</name>
</gene>
<keyword evidence="2" id="KW-1185">Reference proteome</keyword>
<protein>
    <submittedName>
        <fullName evidence="1">Uncharacterized protein</fullName>
    </submittedName>
</protein>